<dbReference type="EMBL" id="SSTD01009720">
    <property type="protein sequence ID" value="TYK13960.1"/>
    <property type="molecule type" value="Genomic_DNA"/>
</dbReference>
<keyword evidence="3" id="KW-0328">Glycosyltransferase</keyword>
<keyword evidence="2" id="KW-1133">Transmembrane helix</keyword>
<accession>A0A5D3CRD4</accession>
<sequence length="326" mass="36542">MSITANQRGSRSWATAEELPVSSGAPMPAKKKWSNAMPLFIALVVVAEIIFLGRLDVAKNVAMVDSWADLFYRSPPPLALIDGGDDLNSRFIDGDRISELGICEEWLEKEDAVTYSRDFQKDPILVSGSDEGRKSCAVECEFQVSPSKDPDAAFGLNHQGGIPSIIRSMESSIYYADIKIAQARRWETEEGVRMVPKRAISDMLSQLMQAPYEEHVEAVNRILRYLMTTPSKGLMFRKTDRRAIEAYTDSDWVGAMSKKQGVVTRSSAEVEYRAMLEICEEIWLHKVLSDFHQDCEVGDVLTKGLLRRSFNSCVSKLGLIDIYIPT</sequence>
<keyword evidence="2" id="KW-0472">Membrane</keyword>
<proteinExistence type="predicted"/>
<dbReference type="Proteomes" id="UP000321947">
    <property type="component" value="Unassembled WGS sequence"/>
</dbReference>
<evidence type="ECO:0000256" key="2">
    <source>
        <dbReference type="SAM" id="Phobius"/>
    </source>
</evidence>
<name>A0A5D3CRD4_CUCMM</name>
<dbReference type="PANTHER" id="PTHR11439">
    <property type="entry name" value="GAG-POL-RELATED RETROTRANSPOSON"/>
    <property type="match status" value="1"/>
</dbReference>
<dbReference type="PANTHER" id="PTHR11439:SF440">
    <property type="entry name" value="INTEGRASE CATALYTIC DOMAIN-CONTAINING PROTEIN"/>
    <property type="match status" value="1"/>
</dbReference>
<keyword evidence="3" id="KW-0808">Transferase</keyword>
<gene>
    <name evidence="3" type="ORF">E5676_scaffold832G001630</name>
</gene>
<keyword evidence="2" id="KW-0812">Transmembrane</keyword>
<evidence type="ECO:0000313" key="3">
    <source>
        <dbReference type="EMBL" id="TYK13960.1"/>
    </source>
</evidence>
<evidence type="ECO:0000256" key="1">
    <source>
        <dbReference type="SAM" id="MobiDB-lite"/>
    </source>
</evidence>
<dbReference type="GO" id="GO:0016757">
    <property type="term" value="F:glycosyltransferase activity"/>
    <property type="evidence" value="ECO:0007669"/>
    <property type="project" value="UniProtKB-KW"/>
</dbReference>
<feature type="transmembrane region" description="Helical" evidence="2">
    <location>
        <begin position="36"/>
        <end position="53"/>
    </location>
</feature>
<evidence type="ECO:0000313" key="4">
    <source>
        <dbReference type="Proteomes" id="UP000321947"/>
    </source>
</evidence>
<feature type="compositionally biased region" description="Polar residues" evidence="1">
    <location>
        <begin position="1"/>
        <end position="13"/>
    </location>
</feature>
<comment type="caution">
    <text evidence="3">The sequence shown here is derived from an EMBL/GenBank/DDBJ whole genome shotgun (WGS) entry which is preliminary data.</text>
</comment>
<reference evidence="3 4" key="1">
    <citation type="submission" date="2019-08" db="EMBL/GenBank/DDBJ databases">
        <title>Draft genome sequences of two oriental melons (Cucumis melo L. var makuwa).</title>
        <authorList>
            <person name="Kwon S.-Y."/>
        </authorList>
    </citation>
    <scope>NUCLEOTIDE SEQUENCE [LARGE SCALE GENOMIC DNA]</scope>
    <source>
        <strain evidence="4">cv. Chang Bougi</strain>
        <tissue evidence="3">Leaf</tissue>
    </source>
</reference>
<organism evidence="3 4">
    <name type="scientific">Cucumis melo var. makuwa</name>
    <name type="common">Oriental melon</name>
    <dbReference type="NCBI Taxonomy" id="1194695"/>
    <lineage>
        <taxon>Eukaryota</taxon>
        <taxon>Viridiplantae</taxon>
        <taxon>Streptophyta</taxon>
        <taxon>Embryophyta</taxon>
        <taxon>Tracheophyta</taxon>
        <taxon>Spermatophyta</taxon>
        <taxon>Magnoliopsida</taxon>
        <taxon>eudicotyledons</taxon>
        <taxon>Gunneridae</taxon>
        <taxon>Pentapetalae</taxon>
        <taxon>rosids</taxon>
        <taxon>fabids</taxon>
        <taxon>Cucurbitales</taxon>
        <taxon>Cucurbitaceae</taxon>
        <taxon>Benincaseae</taxon>
        <taxon>Cucumis</taxon>
    </lineage>
</organism>
<dbReference type="AlphaFoldDB" id="A0A5D3CRD4"/>
<feature type="region of interest" description="Disordered" evidence="1">
    <location>
        <begin position="1"/>
        <end position="24"/>
    </location>
</feature>
<protein>
    <submittedName>
        <fullName evidence="3">Glycoprotein 3-alpha-L-fucosyltransferase A-like</fullName>
    </submittedName>
</protein>